<evidence type="ECO:0000256" key="9">
    <source>
        <dbReference type="RuleBase" id="RU004386"/>
    </source>
</evidence>
<keyword evidence="7 9" id="KW-0862">Zinc</keyword>
<dbReference type="InterPro" id="IPR023358">
    <property type="entry name" value="Peptidase_M18_dom2"/>
</dbReference>
<dbReference type="eggNOG" id="COG1362">
    <property type="taxonomic scope" value="Bacteria"/>
</dbReference>
<dbReference type="EMBL" id="CM001377">
    <property type="protein sequence ID" value="EHM10418.1"/>
    <property type="molecule type" value="Genomic_DNA"/>
</dbReference>
<dbReference type="PRINTS" id="PR00932">
    <property type="entry name" value="AMINO1PTASE"/>
</dbReference>
<comment type="cofactor">
    <cofactor evidence="1 10">
        <name>Zn(2+)</name>
        <dbReference type="ChEBI" id="CHEBI:29105"/>
    </cofactor>
</comment>
<proteinExistence type="inferred from homology"/>
<accession>H0UNK3</accession>
<evidence type="ECO:0000256" key="10">
    <source>
        <dbReference type="RuleBase" id="RU004387"/>
    </source>
</evidence>
<dbReference type="Proteomes" id="UP000005730">
    <property type="component" value="Chromosome"/>
</dbReference>
<evidence type="ECO:0000256" key="4">
    <source>
        <dbReference type="ARBA" id="ARBA00022670"/>
    </source>
</evidence>
<evidence type="ECO:0000256" key="1">
    <source>
        <dbReference type="ARBA" id="ARBA00001947"/>
    </source>
</evidence>
<keyword evidence="12" id="KW-1185">Reference proteome</keyword>
<keyword evidence="5 9" id="KW-0479">Metal-binding</keyword>
<dbReference type="SUPFAM" id="SSF101821">
    <property type="entry name" value="Aminopeptidase/glucanase lid domain"/>
    <property type="match status" value="1"/>
</dbReference>
<dbReference type="SUPFAM" id="SSF53187">
    <property type="entry name" value="Zn-dependent exopeptidases"/>
    <property type="match status" value="1"/>
</dbReference>
<organism evidence="11 12">
    <name type="scientific">Thermanaerovibrio velox DSM 12556</name>
    <dbReference type="NCBI Taxonomy" id="926567"/>
    <lineage>
        <taxon>Bacteria</taxon>
        <taxon>Thermotogati</taxon>
        <taxon>Synergistota</taxon>
        <taxon>Synergistia</taxon>
        <taxon>Synergistales</taxon>
        <taxon>Synergistaceae</taxon>
        <taxon>Thermanaerovibrio</taxon>
    </lineage>
</organism>
<keyword evidence="6 9" id="KW-0378">Hydrolase</keyword>
<dbReference type="Pfam" id="PF02127">
    <property type="entry name" value="Peptidase_M18"/>
    <property type="match status" value="1"/>
</dbReference>
<comment type="similarity">
    <text evidence="2 9">Belongs to the peptidase M18 family.</text>
</comment>
<dbReference type="InterPro" id="IPR001948">
    <property type="entry name" value="Peptidase_M18"/>
</dbReference>
<keyword evidence="3 9" id="KW-0031">Aminopeptidase</keyword>
<evidence type="ECO:0000256" key="3">
    <source>
        <dbReference type="ARBA" id="ARBA00022438"/>
    </source>
</evidence>
<dbReference type="HOGENOM" id="CLU_590123_0_0_0"/>
<reference evidence="11 12" key="1">
    <citation type="submission" date="2011-10" db="EMBL/GenBank/DDBJ databases">
        <title>The Noncontiguous Finished genome of Thermanaerovibrio velox DSM 12556.</title>
        <authorList>
            <consortium name="US DOE Joint Genome Institute (JGI-PGF)"/>
            <person name="Lucas S."/>
            <person name="Copeland A."/>
            <person name="Lapidus A."/>
            <person name="Glavina del Rio T."/>
            <person name="Dalin E."/>
            <person name="Tice H."/>
            <person name="Bruce D."/>
            <person name="Goodwin L."/>
            <person name="Pitluck S."/>
            <person name="Peters L."/>
            <person name="Mikhailova N."/>
            <person name="Teshima H."/>
            <person name="Kyrpides N."/>
            <person name="Mavromatis K."/>
            <person name="Ivanova N."/>
            <person name="Markowitz V."/>
            <person name="Cheng J.-F."/>
            <person name="Hugenholtz P."/>
            <person name="Woyke T."/>
            <person name="Wu D."/>
            <person name="Spring S."/>
            <person name="Brambilla E.-M."/>
            <person name="Klenk H.-P."/>
            <person name="Eisen J.A."/>
        </authorList>
    </citation>
    <scope>NUCLEOTIDE SEQUENCE [LARGE SCALE GENOMIC DNA]</scope>
    <source>
        <strain evidence="11 12">DSM 12556</strain>
    </source>
</reference>
<dbReference type="PANTHER" id="PTHR28570:SF2">
    <property type="entry name" value="M18 FAMILY AMINOPEPTIDASE 1-RELATED"/>
    <property type="match status" value="1"/>
</dbReference>
<sequence length="457" mass="49717">MSKESKEEKNRNDVKDRRGFKAWDFLTGRKAFDGLGDRAAEFLTLCKTEREAVRWLEDRLRSLGFGEGGQMTEAGTFINWKGRALGAYRPGKRPASQGVRITASHGDSPRIDLKSKPLYEEKGLLMGDCHYYGGIKKYQWVNVPLEIRGEVHFKDRSTVVLDGRDVKLMIPDLAPHLDRNLDGRKASETIKGEDLDVILGHKPGAESVKEQVLSILKDRYGVSEDDLVSADLALVPAGEALLSGFDRSLLTAYGLDDRICVYTSFEAFVSAKDLEVGAVFLCLDREEIGSEGIGGAQGALLRILMSYVLEAEGAVGTFQLDRALAASEAISADVTEAFNPMYKDAFDMNQLPVAGDGPAVMKGTGLKGKYEGSESRGEFVAKVRGWLDEASVPWQVGSLGKVDTGGGGTVAKYLARHGIDVLDMGPAVISLHAPFEMMSLADVAATTAAYRAFYEGR</sequence>
<dbReference type="RefSeq" id="WP_006583912.1">
    <property type="nucleotide sequence ID" value="NZ_CM001377.1"/>
</dbReference>
<dbReference type="PANTHER" id="PTHR28570">
    <property type="entry name" value="ASPARTYL AMINOPEPTIDASE"/>
    <property type="match status" value="1"/>
</dbReference>
<dbReference type="AlphaFoldDB" id="H0UNK3"/>
<dbReference type="GO" id="GO:0004177">
    <property type="term" value="F:aminopeptidase activity"/>
    <property type="evidence" value="ECO:0007669"/>
    <property type="project" value="UniProtKB-KW"/>
</dbReference>
<dbReference type="Gene3D" id="2.30.250.10">
    <property type="entry name" value="Aminopeptidase i, Domain 2"/>
    <property type="match status" value="1"/>
</dbReference>
<dbReference type="GO" id="GO:0006508">
    <property type="term" value="P:proteolysis"/>
    <property type="evidence" value="ECO:0007669"/>
    <property type="project" value="UniProtKB-KW"/>
</dbReference>
<dbReference type="GO" id="GO:0008270">
    <property type="term" value="F:zinc ion binding"/>
    <property type="evidence" value="ECO:0007669"/>
    <property type="project" value="InterPro"/>
</dbReference>
<evidence type="ECO:0000256" key="6">
    <source>
        <dbReference type="ARBA" id="ARBA00022801"/>
    </source>
</evidence>
<name>H0UNK3_9BACT</name>
<dbReference type="Gene3D" id="3.40.630.10">
    <property type="entry name" value="Zn peptidases"/>
    <property type="match status" value="1"/>
</dbReference>
<dbReference type="OrthoDB" id="89722at2"/>
<evidence type="ECO:0000256" key="5">
    <source>
        <dbReference type="ARBA" id="ARBA00022723"/>
    </source>
</evidence>
<evidence type="ECO:0000256" key="8">
    <source>
        <dbReference type="ARBA" id="ARBA00023049"/>
    </source>
</evidence>
<keyword evidence="4 9" id="KW-0645">Protease</keyword>
<dbReference type="EC" id="3.4.11.-" evidence="10"/>
<dbReference type="GO" id="GO:0005737">
    <property type="term" value="C:cytoplasm"/>
    <property type="evidence" value="ECO:0007669"/>
    <property type="project" value="UniProtKB-ARBA"/>
</dbReference>
<protein>
    <recommendedName>
        <fullName evidence="10">M18 family aminopeptidase</fullName>
        <ecNumber evidence="10">3.4.11.-</ecNumber>
    </recommendedName>
</protein>
<evidence type="ECO:0000256" key="2">
    <source>
        <dbReference type="ARBA" id="ARBA00008290"/>
    </source>
</evidence>
<dbReference type="GO" id="GO:0008237">
    <property type="term" value="F:metallopeptidase activity"/>
    <property type="evidence" value="ECO:0007669"/>
    <property type="project" value="UniProtKB-KW"/>
</dbReference>
<evidence type="ECO:0000256" key="7">
    <source>
        <dbReference type="ARBA" id="ARBA00022833"/>
    </source>
</evidence>
<keyword evidence="8 9" id="KW-0482">Metalloprotease</keyword>
<evidence type="ECO:0000313" key="11">
    <source>
        <dbReference type="EMBL" id="EHM10418.1"/>
    </source>
</evidence>
<gene>
    <name evidence="11" type="ORF">TheveDRAFT_1298</name>
</gene>
<evidence type="ECO:0000313" key="12">
    <source>
        <dbReference type="Proteomes" id="UP000005730"/>
    </source>
</evidence>